<reference evidence="2" key="1">
    <citation type="submission" date="2022-05" db="EMBL/GenBank/DDBJ databases">
        <authorList>
            <person name="Sun H.-N."/>
        </authorList>
    </citation>
    <scope>NUCLEOTIDE SEQUENCE</scope>
    <source>
        <strain evidence="2">HB14</strain>
    </source>
</reference>
<dbReference type="InterPro" id="IPR021727">
    <property type="entry name" value="DUF3299"/>
</dbReference>
<dbReference type="Pfam" id="PF11736">
    <property type="entry name" value="DUF3299"/>
    <property type="match status" value="1"/>
</dbReference>
<dbReference type="Proteomes" id="UP001139319">
    <property type="component" value="Unassembled WGS sequence"/>
</dbReference>
<dbReference type="Gene3D" id="2.40.50.870">
    <property type="entry name" value="Protein of unknown function (DUF3299)"/>
    <property type="match status" value="1"/>
</dbReference>
<dbReference type="EMBL" id="JAMFTH010000002">
    <property type="protein sequence ID" value="MCP8899487.1"/>
    <property type="molecule type" value="Genomic_DNA"/>
</dbReference>
<evidence type="ECO:0000313" key="3">
    <source>
        <dbReference type="Proteomes" id="UP001139319"/>
    </source>
</evidence>
<comment type="caution">
    <text evidence="2">The sequence shown here is derived from an EMBL/GenBank/DDBJ whole genome shotgun (WGS) entry which is preliminary data.</text>
</comment>
<reference evidence="2" key="2">
    <citation type="submission" date="2023-01" db="EMBL/GenBank/DDBJ databases">
        <title>Gilvimarinus xylanilyticus HB14 isolated from Caulerpa lentillifera aquaculture base in Hainan, China.</title>
        <authorList>
            <person name="Zhang Y.-J."/>
        </authorList>
    </citation>
    <scope>NUCLEOTIDE SEQUENCE</scope>
    <source>
        <strain evidence="2">HB14</strain>
    </source>
</reference>
<evidence type="ECO:0000256" key="1">
    <source>
        <dbReference type="SAM" id="SignalP"/>
    </source>
</evidence>
<sequence length="184" mass="20685">MKAVLAYVMVAMCWLSPVSWADDYQTVEWPDLMPAEDLEALLNRPEWIDEVPEGGEADQMPPAGDGIAGLPEDDPYSRALRSATTVPEFDQKNIRIPGFVVPLVFDDQQRIIEFLLVPFFGACIHLPPPPPNQVIYAKFEEGIILDALYDPFWVSGHLTIELVETDLSQAAYQMRVDEMGLYAE</sequence>
<dbReference type="AlphaFoldDB" id="A0A9X2KTS1"/>
<proteinExistence type="predicted"/>
<gene>
    <name evidence="2" type="ORF">M6D89_09275</name>
</gene>
<organism evidence="2 3">
    <name type="scientific">Gilvimarinus xylanilyticus</name>
    <dbReference type="NCBI Taxonomy" id="2944139"/>
    <lineage>
        <taxon>Bacteria</taxon>
        <taxon>Pseudomonadati</taxon>
        <taxon>Pseudomonadota</taxon>
        <taxon>Gammaproteobacteria</taxon>
        <taxon>Cellvibrionales</taxon>
        <taxon>Cellvibrionaceae</taxon>
        <taxon>Gilvimarinus</taxon>
    </lineage>
</organism>
<keyword evidence="3" id="KW-1185">Reference proteome</keyword>
<evidence type="ECO:0000313" key="2">
    <source>
        <dbReference type="EMBL" id="MCP8899487.1"/>
    </source>
</evidence>
<name>A0A9X2KTS1_9GAMM</name>
<dbReference type="RefSeq" id="WP_253967785.1">
    <property type="nucleotide sequence ID" value="NZ_JAMFTH010000002.1"/>
</dbReference>
<feature type="chain" id="PRO_5040982134" evidence="1">
    <location>
        <begin position="22"/>
        <end position="184"/>
    </location>
</feature>
<accession>A0A9X2KTS1</accession>
<protein>
    <submittedName>
        <fullName evidence="2">DUF3299 domain-containing protein</fullName>
    </submittedName>
</protein>
<feature type="signal peptide" evidence="1">
    <location>
        <begin position="1"/>
        <end position="21"/>
    </location>
</feature>
<keyword evidence="1" id="KW-0732">Signal</keyword>